<evidence type="ECO:0000313" key="2">
    <source>
        <dbReference type="EMBL" id="KAJ9130659.1"/>
    </source>
</evidence>
<organism evidence="2 3">
    <name type="scientific">Coniochaeta hoffmannii</name>
    <dbReference type="NCBI Taxonomy" id="91930"/>
    <lineage>
        <taxon>Eukaryota</taxon>
        <taxon>Fungi</taxon>
        <taxon>Dikarya</taxon>
        <taxon>Ascomycota</taxon>
        <taxon>Pezizomycotina</taxon>
        <taxon>Sordariomycetes</taxon>
        <taxon>Sordariomycetidae</taxon>
        <taxon>Coniochaetales</taxon>
        <taxon>Coniochaetaceae</taxon>
        <taxon>Coniochaeta</taxon>
    </lineage>
</organism>
<dbReference type="EMBL" id="JANBVN010000259">
    <property type="protein sequence ID" value="KAJ9130659.1"/>
    <property type="molecule type" value="Genomic_DNA"/>
</dbReference>
<keyword evidence="3" id="KW-1185">Reference proteome</keyword>
<accession>A0AA38RHD2</accession>
<gene>
    <name evidence="2" type="ORF">NKR19_g9807</name>
</gene>
<evidence type="ECO:0000313" key="3">
    <source>
        <dbReference type="Proteomes" id="UP001174691"/>
    </source>
</evidence>
<evidence type="ECO:0000256" key="1">
    <source>
        <dbReference type="SAM" id="MobiDB-lite"/>
    </source>
</evidence>
<reference evidence="2" key="1">
    <citation type="submission" date="2022-07" db="EMBL/GenBank/DDBJ databases">
        <title>Fungi with potential for degradation of polypropylene.</title>
        <authorList>
            <person name="Gostincar C."/>
        </authorList>
    </citation>
    <scope>NUCLEOTIDE SEQUENCE</scope>
    <source>
        <strain evidence="2">EXF-13287</strain>
    </source>
</reference>
<dbReference type="Proteomes" id="UP001174691">
    <property type="component" value="Unassembled WGS sequence"/>
</dbReference>
<name>A0AA38RHD2_9PEZI</name>
<proteinExistence type="predicted"/>
<protein>
    <submittedName>
        <fullName evidence="2">Uncharacterized protein</fullName>
    </submittedName>
</protein>
<feature type="region of interest" description="Disordered" evidence="1">
    <location>
        <begin position="15"/>
        <end position="53"/>
    </location>
</feature>
<dbReference type="AlphaFoldDB" id="A0AA38RHD2"/>
<sequence>MHIAVSVAERKKARVKYGAPQSTLTPEGWKESQAERPLNSLQKNDQNTEKHVGQLLQQGLKPKKLEQIMEKVAKDLDLPDSSHLLSLLAWPVLHEEFANFKRSYLSTHSTDAARPYHRMVRQQLLTRVSSHMEKLSVESYHVKDGFNGQPLGFWPADKPHDVTHQYAHMIIRIMWRLWTDASHDPVGKWLRDPTVVGTVDSQVWILYHALLYKQTEEEVTAITRTQ</sequence>
<comment type="caution">
    <text evidence="2">The sequence shown here is derived from an EMBL/GenBank/DDBJ whole genome shotgun (WGS) entry which is preliminary data.</text>
</comment>